<proteinExistence type="predicted"/>
<feature type="transmembrane region" description="Helical" evidence="1">
    <location>
        <begin position="147"/>
        <end position="166"/>
    </location>
</feature>
<sequence>MINKTEYRIILSSLICVGCVFLLKSNLEYTTITFGLIMGLSNFQTIKINKVLGVVLCVLFSFLSFLIAFLSFGLFSSDMSLINQDLANVLSLLISAYIIAPVSLLILYSFIFNYGNFKTKKVYITLSIILLLVVGYLIPYFKVFEKNIVIFSIWQITMSFVIHIVLGKRTPKRNRQWF</sequence>
<keyword evidence="3" id="KW-1185">Reference proteome</keyword>
<feature type="transmembrane region" description="Helical" evidence="1">
    <location>
        <begin position="122"/>
        <end position="141"/>
    </location>
</feature>
<evidence type="ECO:0000313" key="2">
    <source>
        <dbReference type="EMBL" id="PNQ74737.1"/>
    </source>
</evidence>
<comment type="caution">
    <text evidence="2">The sequence shown here is derived from an EMBL/GenBank/DDBJ whole genome shotgun (WGS) entry which is preliminary data.</text>
</comment>
<dbReference type="AlphaFoldDB" id="A0A2K1E399"/>
<evidence type="ECO:0000313" key="3">
    <source>
        <dbReference type="Proteomes" id="UP000236641"/>
    </source>
</evidence>
<feature type="transmembrane region" description="Helical" evidence="1">
    <location>
        <begin position="87"/>
        <end position="110"/>
    </location>
</feature>
<feature type="transmembrane region" description="Helical" evidence="1">
    <location>
        <begin position="53"/>
        <end position="75"/>
    </location>
</feature>
<keyword evidence="1" id="KW-0472">Membrane</keyword>
<evidence type="ECO:0000256" key="1">
    <source>
        <dbReference type="SAM" id="Phobius"/>
    </source>
</evidence>
<keyword evidence="1" id="KW-0812">Transmembrane</keyword>
<dbReference type="EMBL" id="POWF01000001">
    <property type="protein sequence ID" value="PNQ74737.1"/>
    <property type="molecule type" value="Genomic_DNA"/>
</dbReference>
<accession>A0A2K1E399</accession>
<reference evidence="2 3" key="1">
    <citation type="submission" date="2018-01" db="EMBL/GenBank/DDBJ databases">
        <title>The draft genome of Hanstruepera neustonica JCM19743.</title>
        <authorList>
            <person name="He R.-H."/>
            <person name="Du Z.-J."/>
        </authorList>
    </citation>
    <scope>NUCLEOTIDE SEQUENCE [LARGE SCALE GENOMIC DNA]</scope>
    <source>
        <strain evidence="2 3">JCM19743</strain>
    </source>
</reference>
<keyword evidence="1" id="KW-1133">Transmembrane helix</keyword>
<organism evidence="2 3">
    <name type="scientific">Hanstruepera neustonica</name>
    <dbReference type="NCBI Taxonomy" id="1445657"/>
    <lineage>
        <taxon>Bacteria</taxon>
        <taxon>Pseudomonadati</taxon>
        <taxon>Bacteroidota</taxon>
        <taxon>Flavobacteriia</taxon>
        <taxon>Flavobacteriales</taxon>
        <taxon>Flavobacteriaceae</taxon>
        <taxon>Hanstruepera</taxon>
    </lineage>
</organism>
<dbReference type="Proteomes" id="UP000236641">
    <property type="component" value="Unassembled WGS sequence"/>
</dbReference>
<name>A0A2K1E399_9FLAO</name>
<gene>
    <name evidence="2" type="ORF">C1T31_00930</name>
</gene>
<protein>
    <submittedName>
        <fullName evidence="2">Uncharacterized protein</fullName>
    </submittedName>
</protein>